<accession>A0A9P4K4C2</accession>
<keyword evidence="4" id="KW-1185">Reference proteome</keyword>
<feature type="compositionally biased region" description="Low complexity" evidence="1">
    <location>
        <begin position="109"/>
        <end position="124"/>
    </location>
</feature>
<reference evidence="4" key="1">
    <citation type="journal article" date="2020" name="Stud. Mycol.">
        <title>101 Dothideomycetes genomes: A test case for predicting lifestyles and emergence of pathogens.</title>
        <authorList>
            <person name="Haridas S."/>
            <person name="Albert R."/>
            <person name="Binder M."/>
            <person name="Bloem J."/>
            <person name="LaButti K."/>
            <person name="Salamov A."/>
            <person name="Andreopoulos B."/>
            <person name="Baker S."/>
            <person name="Barry K."/>
            <person name="Bills G."/>
            <person name="Bluhm B."/>
            <person name="Cannon C."/>
            <person name="Castanera R."/>
            <person name="Culley D."/>
            <person name="Daum C."/>
            <person name="Ezra D."/>
            <person name="Gonzalez J."/>
            <person name="Henrissat B."/>
            <person name="Kuo A."/>
            <person name="Liang C."/>
            <person name="Lipzen A."/>
            <person name="Lutzoni F."/>
            <person name="Magnuson J."/>
            <person name="Mondo S."/>
            <person name="Nolan M."/>
            <person name="Ohm R."/>
            <person name="Pangilinan J."/>
            <person name="Park H.-J."/>
            <person name="Ramirez L."/>
            <person name="Alfaro M."/>
            <person name="Sun H."/>
            <person name="Tritt A."/>
            <person name="Yoshinaga Y."/>
            <person name="Zwiers L.-H."/>
            <person name="Turgeon B."/>
            <person name="Goodwin S."/>
            <person name="Spatafora J."/>
            <person name="Crous P."/>
            <person name="Grigoriev I."/>
        </authorList>
    </citation>
    <scope>NUCLEOTIDE SEQUENCE [LARGE SCALE GENOMIC DNA]</scope>
    <source>
        <strain evidence="4">CBS 304.66</strain>
    </source>
</reference>
<organism evidence="3 4">
    <name type="scientific">Lojkania enalia</name>
    <dbReference type="NCBI Taxonomy" id="147567"/>
    <lineage>
        <taxon>Eukaryota</taxon>
        <taxon>Fungi</taxon>
        <taxon>Dikarya</taxon>
        <taxon>Ascomycota</taxon>
        <taxon>Pezizomycotina</taxon>
        <taxon>Dothideomycetes</taxon>
        <taxon>Pleosporomycetidae</taxon>
        <taxon>Pleosporales</taxon>
        <taxon>Pleosporales incertae sedis</taxon>
        <taxon>Lojkania</taxon>
    </lineage>
</organism>
<dbReference type="Proteomes" id="UP000800093">
    <property type="component" value="Unassembled WGS sequence"/>
</dbReference>
<proteinExistence type="predicted"/>
<evidence type="ECO:0000313" key="3">
    <source>
        <dbReference type="EMBL" id="KAF2261077.1"/>
    </source>
</evidence>
<evidence type="ECO:0000256" key="2">
    <source>
        <dbReference type="SAM" id="Phobius"/>
    </source>
</evidence>
<protein>
    <submittedName>
        <fullName evidence="3">Uncharacterized protein</fullName>
    </submittedName>
</protein>
<sequence>MSSANCTVGICPSDCSDSGLSTTGNIVGILTFAYALFAGLMYYYYVVNDASEEMARLAEDLEDAYTEGTILSQGVKDYITESNNPPLKKHYDDLEEILAKVDKKLNDLASPSSASPSRPTATPNPVRPDPNSSQRDELVSDYVRRQYLPTVRIRYLAKRRHLRDLLRNLTREIKIMKYLARDHKLGIVAYTDETAFRRWTVDKLGGP</sequence>
<feature type="region of interest" description="Disordered" evidence="1">
    <location>
        <begin position="108"/>
        <end position="138"/>
    </location>
</feature>
<keyword evidence="2" id="KW-1133">Transmembrane helix</keyword>
<keyword evidence="2" id="KW-0812">Transmembrane</keyword>
<gene>
    <name evidence="3" type="ORF">CC78DRAFT_619747</name>
</gene>
<dbReference type="AlphaFoldDB" id="A0A9P4K4C2"/>
<comment type="caution">
    <text evidence="3">The sequence shown here is derived from an EMBL/GenBank/DDBJ whole genome shotgun (WGS) entry which is preliminary data.</text>
</comment>
<dbReference type="OrthoDB" id="3669071at2759"/>
<evidence type="ECO:0000256" key="1">
    <source>
        <dbReference type="SAM" id="MobiDB-lite"/>
    </source>
</evidence>
<name>A0A9P4K4C2_9PLEO</name>
<feature type="transmembrane region" description="Helical" evidence="2">
    <location>
        <begin position="26"/>
        <end position="46"/>
    </location>
</feature>
<dbReference type="EMBL" id="ML986666">
    <property type="protein sequence ID" value="KAF2261077.1"/>
    <property type="molecule type" value="Genomic_DNA"/>
</dbReference>
<keyword evidence="2" id="KW-0472">Membrane</keyword>
<evidence type="ECO:0000313" key="4">
    <source>
        <dbReference type="Proteomes" id="UP000800093"/>
    </source>
</evidence>